<evidence type="ECO:0000313" key="7">
    <source>
        <dbReference type="Proteomes" id="UP001152658"/>
    </source>
</evidence>
<keyword evidence="2" id="KW-0680">Restriction system</keyword>
<sequence length="289" mass="32314">MSWPLVALKDCCTVVGGATPKREVESYWDSQDIPWVTPKDISKIKSIYLDDAPEYISQKGFDSCAAHKLPEGSLLLTSRAPIGNVAITTRELCTNQGFKSLVPSESVDIKYLYFCMLYSAERLENEGNGATFKEVSKKVVEAFKIPLPPLETQKQIAEVLEKADQLRKDCQQMEQELNSLAQSVFIDMFGDPVTNPKGWEVRALSNVVETIQGGKSPKCESRPALNNEWGILKLSAVTGGLYRPDQNKAILEGTLPNPDIELKQGDLLFTRKNTYFQNMYISHSRSISR</sequence>
<dbReference type="Pfam" id="PF01420">
    <property type="entry name" value="Methylase_S"/>
    <property type="match status" value="1"/>
</dbReference>
<accession>A0ABM9FKT6</accession>
<feature type="coiled-coil region" evidence="4">
    <location>
        <begin position="156"/>
        <end position="183"/>
    </location>
</feature>
<dbReference type="GO" id="GO:0009035">
    <property type="term" value="F:type I site-specific deoxyribonuclease activity"/>
    <property type="evidence" value="ECO:0007669"/>
    <property type="project" value="UniProtKB-EC"/>
</dbReference>
<dbReference type="PANTHER" id="PTHR30408">
    <property type="entry name" value="TYPE-1 RESTRICTION ENZYME ECOKI SPECIFICITY PROTEIN"/>
    <property type="match status" value="1"/>
</dbReference>
<dbReference type="InterPro" id="IPR000055">
    <property type="entry name" value="Restrct_endonuc_typeI_TRD"/>
</dbReference>
<dbReference type="PANTHER" id="PTHR30408:SF12">
    <property type="entry name" value="TYPE I RESTRICTION ENZYME MJAVIII SPECIFICITY SUBUNIT"/>
    <property type="match status" value="1"/>
</dbReference>
<dbReference type="RefSeq" id="WP_168786450.1">
    <property type="nucleotide sequence ID" value="NZ_CALYLF010000132.1"/>
</dbReference>
<dbReference type="InterPro" id="IPR052021">
    <property type="entry name" value="Type-I_RS_S_subunit"/>
</dbReference>
<keyword evidence="7" id="KW-1185">Reference proteome</keyword>
<dbReference type="Proteomes" id="UP001152658">
    <property type="component" value="Unassembled WGS sequence"/>
</dbReference>
<keyword evidence="3" id="KW-0238">DNA-binding</keyword>
<dbReference type="Gene3D" id="3.90.220.20">
    <property type="entry name" value="DNA methylase specificity domains"/>
    <property type="match status" value="2"/>
</dbReference>
<dbReference type="EC" id="3.1.21.3" evidence="6"/>
<keyword evidence="4" id="KW-0175">Coiled coil</keyword>
<evidence type="ECO:0000256" key="1">
    <source>
        <dbReference type="ARBA" id="ARBA00010923"/>
    </source>
</evidence>
<proteinExistence type="inferred from homology"/>
<name>A0ABM9FKT6_9VIBR</name>
<protein>
    <submittedName>
        <fullName evidence="6">Type I restriction-modification system, specificity subunit S</fullName>
        <ecNumber evidence="6">3.1.21.3</ecNumber>
    </submittedName>
</protein>
<evidence type="ECO:0000259" key="5">
    <source>
        <dbReference type="Pfam" id="PF01420"/>
    </source>
</evidence>
<dbReference type="SUPFAM" id="SSF116734">
    <property type="entry name" value="DNA methylase specificity domain"/>
    <property type="match status" value="2"/>
</dbReference>
<gene>
    <name evidence="6" type="ORF">VAE063_10001</name>
</gene>
<comment type="similarity">
    <text evidence="1">Belongs to the type-I restriction system S methylase family.</text>
</comment>
<evidence type="ECO:0000256" key="2">
    <source>
        <dbReference type="ARBA" id="ARBA00022747"/>
    </source>
</evidence>
<evidence type="ECO:0000256" key="3">
    <source>
        <dbReference type="ARBA" id="ARBA00023125"/>
    </source>
</evidence>
<dbReference type="InterPro" id="IPR044946">
    <property type="entry name" value="Restrct_endonuc_typeI_TRD_sf"/>
</dbReference>
<evidence type="ECO:0000256" key="4">
    <source>
        <dbReference type="SAM" id="Coils"/>
    </source>
</evidence>
<feature type="domain" description="Type I restriction modification DNA specificity" evidence="5">
    <location>
        <begin position="3"/>
        <end position="165"/>
    </location>
</feature>
<comment type="caution">
    <text evidence="6">The sequence shown here is derived from an EMBL/GenBank/DDBJ whole genome shotgun (WGS) entry which is preliminary data.</text>
</comment>
<dbReference type="EMBL" id="CALYLK010000053">
    <property type="protein sequence ID" value="CAH8206015.1"/>
    <property type="molecule type" value="Genomic_DNA"/>
</dbReference>
<keyword evidence="6" id="KW-0378">Hydrolase</keyword>
<organism evidence="6 7">
    <name type="scientific">Vibrio aestuarianus</name>
    <dbReference type="NCBI Taxonomy" id="28171"/>
    <lineage>
        <taxon>Bacteria</taxon>
        <taxon>Pseudomonadati</taxon>
        <taxon>Pseudomonadota</taxon>
        <taxon>Gammaproteobacteria</taxon>
        <taxon>Vibrionales</taxon>
        <taxon>Vibrionaceae</taxon>
        <taxon>Vibrio</taxon>
    </lineage>
</organism>
<dbReference type="CDD" id="cd17273">
    <property type="entry name" value="RMtype1_S_EcoJA69PI-TRD1-CR1_like"/>
    <property type="match status" value="1"/>
</dbReference>
<reference evidence="6" key="1">
    <citation type="submission" date="2022-06" db="EMBL/GenBank/DDBJ databases">
        <authorList>
            <person name="Goudenege D."/>
            <person name="Le Roux F."/>
        </authorList>
    </citation>
    <scope>NUCLEOTIDE SEQUENCE</scope>
    <source>
        <strain evidence="6">12-063</strain>
    </source>
</reference>
<evidence type="ECO:0000313" key="6">
    <source>
        <dbReference type="EMBL" id="CAH8206015.1"/>
    </source>
</evidence>